<reference evidence="1" key="1">
    <citation type="submission" date="2019-08" db="EMBL/GenBank/DDBJ databases">
        <authorList>
            <person name="Kucharzyk K."/>
            <person name="Murdoch R.W."/>
            <person name="Higgins S."/>
            <person name="Loffler F."/>
        </authorList>
    </citation>
    <scope>NUCLEOTIDE SEQUENCE</scope>
</reference>
<dbReference type="AlphaFoldDB" id="A0A644YT77"/>
<protein>
    <submittedName>
        <fullName evidence="1">Uncharacterized protein</fullName>
    </submittedName>
</protein>
<evidence type="ECO:0000313" key="1">
    <source>
        <dbReference type="EMBL" id="MPM31517.1"/>
    </source>
</evidence>
<comment type="caution">
    <text evidence="1">The sequence shown here is derived from an EMBL/GenBank/DDBJ whole genome shotgun (WGS) entry which is preliminary data.</text>
</comment>
<name>A0A644YT77_9ZZZZ</name>
<accession>A0A644YT77</accession>
<gene>
    <name evidence="1" type="ORF">SDC9_78072</name>
</gene>
<proteinExistence type="predicted"/>
<dbReference type="EMBL" id="VSSQ01006095">
    <property type="protein sequence ID" value="MPM31517.1"/>
    <property type="molecule type" value="Genomic_DNA"/>
</dbReference>
<organism evidence="1">
    <name type="scientific">bioreactor metagenome</name>
    <dbReference type="NCBI Taxonomy" id="1076179"/>
    <lineage>
        <taxon>unclassified sequences</taxon>
        <taxon>metagenomes</taxon>
        <taxon>ecological metagenomes</taxon>
    </lineage>
</organism>
<sequence>MRRIGVAREEAVQEQNVDLIVAEFLHPPGKQFRSVEFSEGAVVGGPQTADGRLPPPVAVRRLEFGVAGRLRPGFARQRRLFAFFGQRIAGKIDAVGRFLGIVRTPAQNRRIGSLVAFPEAAPEGIILGARLKQLEIERRQLPRTFQFEFGVAIFDPGREIDHGHALRRELETGSHIPAVAVQTPGADLPFLAVACGHRDQIKPRTQIAHPENRRFGARHRTVARPLGSKVPDRHGGVVEPAGLLLRTVGGRSGVGIVFAELRRAENILPVGLKR</sequence>